<dbReference type="GO" id="GO:0051604">
    <property type="term" value="P:protein maturation"/>
    <property type="evidence" value="ECO:0007669"/>
    <property type="project" value="TreeGrafter"/>
</dbReference>
<dbReference type="Gene3D" id="3.40.50.11750">
    <property type="entry name" value="HypD, alpha/beta domain 1"/>
    <property type="match status" value="2"/>
</dbReference>
<comment type="caution">
    <text evidence="4">The sequence shown here is derived from an EMBL/GenBank/DDBJ whole genome shotgun (WGS) entry which is preliminary data.</text>
</comment>
<proteinExistence type="inferred from homology"/>
<keyword evidence="5" id="KW-1185">Reference proteome</keyword>
<reference evidence="4 5" key="1">
    <citation type="journal article" date="2014" name="Genome Announc.">
        <title>Draft Genome Sequence of Fervidicella metallireducens Strain AeBT, an Iron-Reducing Thermoanaerobe from the Great Artesian Basin.</title>
        <authorList>
            <person name="Patel B.K."/>
        </authorList>
    </citation>
    <scope>NUCLEOTIDE SEQUENCE [LARGE SCALE GENOMIC DNA]</scope>
    <source>
        <strain evidence="4 5">AeB</strain>
    </source>
</reference>
<dbReference type="GO" id="GO:0051539">
    <property type="term" value="F:4 iron, 4 sulfur cluster binding"/>
    <property type="evidence" value="ECO:0007669"/>
    <property type="project" value="TreeGrafter"/>
</dbReference>
<dbReference type="EMBL" id="AZQP01000022">
    <property type="protein sequence ID" value="EYE88382.1"/>
    <property type="molecule type" value="Genomic_DNA"/>
</dbReference>
<dbReference type="Pfam" id="PF01924">
    <property type="entry name" value="HypD"/>
    <property type="match status" value="1"/>
</dbReference>
<dbReference type="InterPro" id="IPR042244">
    <property type="entry name" value="HypD_2_sf"/>
</dbReference>
<protein>
    <submittedName>
        <fullName evidence="4">Hydrogenase formation protein HypD</fullName>
    </submittedName>
</protein>
<dbReference type="PANTHER" id="PTHR30149">
    <property type="entry name" value="HYDROGENASE PROTEIN ASSEMBLY PROTEIN HYPD"/>
    <property type="match status" value="1"/>
</dbReference>
<evidence type="ECO:0000256" key="1">
    <source>
        <dbReference type="ARBA" id="ARBA00007888"/>
    </source>
</evidence>
<dbReference type="InterPro" id="IPR042243">
    <property type="entry name" value="HypD_1"/>
</dbReference>
<dbReference type="STRING" id="1403537.Q428_08260"/>
<dbReference type="Proteomes" id="UP000019681">
    <property type="component" value="Unassembled WGS sequence"/>
</dbReference>
<dbReference type="OrthoDB" id="9770424at2"/>
<comment type="similarity">
    <text evidence="1">Belongs to the HypD family.</text>
</comment>
<dbReference type="InterPro" id="IPR002780">
    <property type="entry name" value="Hyd_form_HypD"/>
</dbReference>
<accession>A0A017RUL4</accession>
<gene>
    <name evidence="4" type="ORF">Q428_08260</name>
</gene>
<dbReference type="RefSeq" id="WP_035379806.1">
    <property type="nucleotide sequence ID" value="NZ_AZQP01000022.1"/>
</dbReference>
<dbReference type="AlphaFoldDB" id="A0A017RUL4"/>
<sequence>MLWNQFKNPQDIQRIVKAINEMDIPPIKIMEICGTHTMAIAKSGIRSLLPQNVKLISGPGCPVCVTPIERIDSIIELAKNRDVVIATYGDMLKVPGSKYGESLERLKAIGANVEMVYSAIDAVELAKHNKDKKVVFLGIGFETTTPGTSLAIQAAKKAGIKNFFVFSMHKLVEPILRGLIEMPDFDINGFICPGHVSVILGERGLEFLVKEYKIPSVICGFEAGDILTSIYKIMLQIKEGNAKLENEYMRAVSYEGNRKAFQSIFEYFEPCDDLWRGIGLVPMSGLKLKEEFSEYDAIEHFKIKLDNTDKETACKCGEVIKGKQQPTGCPLFGKTCTPENPVGPCMVSSEGACAAYYKYQVI</sequence>
<organism evidence="4 5">
    <name type="scientific">Fervidicella metallireducens AeB</name>
    <dbReference type="NCBI Taxonomy" id="1403537"/>
    <lineage>
        <taxon>Bacteria</taxon>
        <taxon>Bacillati</taxon>
        <taxon>Bacillota</taxon>
        <taxon>Clostridia</taxon>
        <taxon>Eubacteriales</taxon>
        <taxon>Clostridiaceae</taxon>
        <taxon>Fervidicella</taxon>
    </lineage>
</organism>
<evidence type="ECO:0000313" key="5">
    <source>
        <dbReference type="Proteomes" id="UP000019681"/>
    </source>
</evidence>
<name>A0A017RUL4_9CLOT</name>
<keyword evidence="3" id="KW-0408">Iron</keyword>
<dbReference type="PANTHER" id="PTHR30149:SF0">
    <property type="entry name" value="HYDROGENASE MATURATION FACTOR HYPD"/>
    <property type="match status" value="1"/>
</dbReference>
<evidence type="ECO:0000256" key="3">
    <source>
        <dbReference type="ARBA" id="ARBA00023004"/>
    </source>
</evidence>
<keyword evidence="2" id="KW-0479">Metal-binding</keyword>
<dbReference type="Gene3D" id="6.10.20.100">
    <property type="match status" value="1"/>
</dbReference>
<dbReference type="NCBIfam" id="TIGR00075">
    <property type="entry name" value="hypD"/>
    <property type="match status" value="1"/>
</dbReference>
<evidence type="ECO:0000313" key="4">
    <source>
        <dbReference type="EMBL" id="EYE88382.1"/>
    </source>
</evidence>
<dbReference type="PIRSF" id="PIRSF005622">
    <property type="entry name" value="Hydrgn_mat_hypD"/>
    <property type="match status" value="1"/>
</dbReference>
<dbReference type="GO" id="GO:0005506">
    <property type="term" value="F:iron ion binding"/>
    <property type="evidence" value="ECO:0007669"/>
    <property type="project" value="TreeGrafter"/>
</dbReference>
<dbReference type="GO" id="GO:0070025">
    <property type="term" value="F:carbon monoxide binding"/>
    <property type="evidence" value="ECO:0007669"/>
    <property type="project" value="TreeGrafter"/>
</dbReference>
<evidence type="ECO:0000256" key="2">
    <source>
        <dbReference type="ARBA" id="ARBA00022723"/>
    </source>
</evidence>